<evidence type="ECO:0000256" key="1">
    <source>
        <dbReference type="SAM" id="MobiDB-lite"/>
    </source>
</evidence>
<dbReference type="AlphaFoldDB" id="A0A7U2HYB6"/>
<gene>
    <name evidence="2" type="ORF">JI435_402680</name>
</gene>
<keyword evidence="3" id="KW-1185">Reference proteome</keyword>
<dbReference type="VEuPathDB" id="FungiDB:JI435_402680"/>
<dbReference type="Proteomes" id="UP000663193">
    <property type="component" value="Chromosome 2"/>
</dbReference>
<reference evidence="3" key="1">
    <citation type="journal article" date="2021" name="BMC Genomics">
        <title>Chromosome-level genome assembly and manually-curated proteome of model necrotroph Parastagonospora nodorum Sn15 reveals a genome-wide trove of candidate effector homologs, and redundancy of virulence-related functions within an accessory chromosome.</title>
        <authorList>
            <person name="Bertazzoni S."/>
            <person name="Jones D.A.B."/>
            <person name="Phan H.T."/>
            <person name="Tan K.-C."/>
            <person name="Hane J.K."/>
        </authorList>
    </citation>
    <scope>NUCLEOTIDE SEQUENCE [LARGE SCALE GENOMIC DNA]</scope>
    <source>
        <strain evidence="3">SN15 / ATCC MYA-4574 / FGSC 10173)</strain>
    </source>
</reference>
<sequence length="136" mass="15306">MYSIPPSRRNPQIPTTHHIHFKSHTKTLPFAPKPAEDSIRRPGNSAGRTRACRLPKRQCCGSKDFGTHTKTAGAALESCVGRQICQGWVQDVCGVAVEDSICLTKVWMGRRQSCSSSERKCENWRGEIMETWTWTC</sequence>
<proteinExistence type="predicted"/>
<dbReference type="EMBL" id="CP069024">
    <property type="protein sequence ID" value="QRC92562.1"/>
    <property type="molecule type" value="Genomic_DNA"/>
</dbReference>
<evidence type="ECO:0000313" key="3">
    <source>
        <dbReference type="Proteomes" id="UP000663193"/>
    </source>
</evidence>
<protein>
    <submittedName>
        <fullName evidence="2">Uncharacterized protein</fullName>
    </submittedName>
</protein>
<feature type="region of interest" description="Disordered" evidence="1">
    <location>
        <begin position="24"/>
        <end position="49"/>
    </location>
</feature>
<accession>A0A7U2HYB6</accession>
<name>A0A7U2HYB6_PHANO</name>
<evidence type="ECO:0000313" key="2">
    <source>
        <dbReference type="EMBL" id="QRC92562.1"/>
    </source>
</evidence>
<organism evidence="2 3">
    <name type="scientific">Phaeosphaeria nodorum (strain SN15 / ATCC MYA-4574 / FGSC 10173)</name>
    <name type="common">Glume blotch fungus</name>
    <name type="synonym">Parastagonospora nodorum</name>
    <dbReference type="NCBI Taxonomy" id="321614"/>
    <lineage>
        <taxon>Eukaryota</taxon>
        <taxon>Fungi</taxon>
        <taxon>Dikarya</taxon>
        <taxon>Ascomycota</taxon>
        <taxon>Pezizomycotina</taxon>
        <taxon>Dothideomycetes</taxon>
        <taxon>Pleosporomycetidae</taxon>
        <taxon>Pleosporales</taxon>
        <taxon>Pleosporineae</taxon>
        <taxon>Phaeosphaeriaceae</taxon>
        <taxon>Parastagonospora</taxon>
    </lineage>
</organism>